<comment type="caution">
    <text evidence="5">The sequence shown here is derived from an EMBL/GenBank/DDBJ whole genome shotgun (WGS) entry which is preliminary data.</text>
</comment>
<dbReference type="Gene3D" id="1.10.10.10">
    <property type="entry name" value="Winged helix-like DNA-binding domain superfamily/Winged helix DNA-binding domain"/>
    <property type="match status" value="1"/>
</dbReference>
<evidence type="ECO:0000259" key="4">
    <source>
        <dbReference type="PROSITE" id="PS50949"/>
    </source>
</evidence>
<dbReference type="Gene3D" id="3.40.1410.10">
    <property type="entry name" value="Chorismate lyase-like"/>
    <property type="match status" value="1"/>
</dbReference>
<sequence>MSLKSDNSYIYIQIAEQLKQQVEQGIYKEKEKLPSEFELCKQLSVKREELREALDILEEDNIVTRRPGVGIFVNPKPMFSSGIEQLGSVTDMITKSGKTPGSQYISTELIEPTDNDKQRFAPKRVKQIAQIERIRSADGEPVVYCIDKVDKDLIPLDQVHTQDSLFKLLEVSGGKKIAYAITYIEPIGYHEKISPALNCQPDQALLLLKQVHYTALDEPVLYSANYFRSDVFSFFVVRKR</sequence>
<evidence type="ECO:0000256" key="1">
    <source>
        <dbReference type="ARBA" id="ARBA00023015"/>
    </source>
</evidence>
<dbReference type="InterPro" id="IPR028978">
    <property type="entry name" value="Chorismate_lyase_/UTRA_dom_sf"/>
</dbReference>
<evidence type="ECO:0000256" key="3">
    <source>
        <dbReference type="ARBA" id="ARBA00023163"/>
    </source>
</evidence>
<dbReference type="PROSITE" id="PS50949">
    <property type="entry name" value="HTH_GNTR"/>
    <property type="match status" value="1"/>
</dbReference>
<organism evidence="5 6">
    <name type="scientific">Aquibacillus koreensis</name>
    <dbReference type="NCBI Taxonomy" id="279446"/>
    <lineage>
        <taxon>Bacteria</taxon>
        <taxon>Bacillati</taxon>
        <taxon>Bacillota</taxon>
        <taxon>Bacilli</taxon>
        <taxon>Bacillales</taxon>
        <taxon>Bacillaceae</taxon>
        <taxon>Aquibacillus</taxon>
    </lineage>
</organism>
<gene>
    <name evidence="5" type="ORF">NC661_15725</name>
</gene>
<accession>A0A9X4AKX1</accession>
<dbReference type="SMART" id="SM00866">
    <property type="entry name" value="UTRA"/>
    <property type="match status" value="1"/>
</dbReference>
<dbReference type="Pfam" id="PF00392">
    <property type="entry name" value="GntR"/>
    <property type="match status" value="1"/>
</dbReference>
<dbReference type="InterPro" id="IPR036388">
    <property type="entry name" value="WH-like_DNA-bd_sf"/>
</dbReference>
<proteinExistence type="predicted"/>
<reference evidence="5" key="1">
    <citation type="submission" date="2022-06" db="EMBL/GenBank/DDBJ databases">
        <title>Aquibacillus sp. a new bacterium isolated from soil saline samples.</title>
        <authorList>
            <person name="Galisteo C."/>
            <person name="De La Haba R."/>
            <person name="Sanchez-Porro C."/>
            <person name="Ventosa A."/>
        </authorList>
    </citation>
    <scope>NUCLEOTIDE SEQUENCE</scope>
    <source>
        <strain evidence="5">JCM 12387</strain>
    </source>
</reference>
<dbReference type="Pfam" id="PF07702">
    <property type="entry name" value="UTRA"/>
    <property type="match status" value="1"/>
</dbReference>
<dbReference type="Proteomes" id="UP001145072">
    <property type="component" value="Unassembled WGS sequence"/>
</dbReference>
<keyword evidence="2" id="KW-0238">DNA-binding</keyword>
<dbReference type="InterPro" id="IPR036390">
    <property type="entry name" value="WH_DNA-bd_sf"/>
</dbReference>
<dbReference type="RefSeq" id="WP_259866368.1">
    <property type="nucleotide sequence ID" value="NZ_JAMQJZ010000014.1"/>
</dbReference>
<evidence type="ECO:0000256" key="2">
    <source>
        <dbReference type="ARBA" id="ARBA00023125"/>
    </source>
</evidence>
<feature type="domain" description="HTH gntR-type" evidence="4">
    <location>
        <begin position="8"/>
        <end position="76"/>
    </location>
</feature>
<dbReference type="GO" id="GO:0003677">
    <property type="term" value="F:DNA binding"/>
    <property type="evidence" value="ECO:0007669"/>
    <property type="project" value="UniProtKB-KW"/>
</dbReference>
<dbReference type="AlphaFoldDB" id="A0A9X4AKX1"/>
<evidence type="ECO:0000313" key="5">
    <source>
        <dbReference type="EMBL" id="MDC3421823.1"/>
    </source>
</evidence>
<protein>
    <submittedName>
        <fullName evidence="5">GntR family transcriptional regulator</fullName>
    </submittedName>
</protein>
<keyword evidence="3" id="KW-0804">Transcription</keyword>
<keyword evidence="1" id="KW-0805">Transcription regulation</keyword>
<dbReference type="CDD" id="cd07377">
    <property type="entry name" value="WHTH_GntR"/>
    <property type="match status" value="1"/>
</dbReference>
<dbReference type="PANTHER" id="PTHR44846:SF17">
    <property type="entry name" value="GNTR-FAMILY TRANSCRIPTIONAL REGULATOR"/>
    <property type="match status" value="1"/>
</dbReference>
<dbReference type="PRINTS" id="PR00035">
    <property type="entry name" value="HTHGNTR"/>
</dbReference>
<dbReference type="InterPro" id="IPR000524">
    <property type="entry name" value="Tscrpt_reg_HTH_GntR"/>
</dbReference>
<evidence type="ECO:0000313" key="6">
    <source>
        <dbReference type="Proteomes" id="UP001145072"/>
    </source>
</evidence>
<dbReference type="InterPro" id="IPR050679">
    <property type="entry name" value="Bact_HTH_transcr_reg"/>
</dbReference>
<keyword evidence="6" id="KW-1185">Reference proteome</keyword>
<dbReference type="InterPro" id="IPR011663">
    <property type="entry name" value="UTRA"/>
</dbReference>
<dbReference type="GO" id="GO:0003700">
    <property type="term" value="F:DNA-binding transcription factor activity"/>
    <property type="evidence" value="ECO:0007669"/>
    <property type="project" value="InterPro"/>
</dbReference>
<name>A0A9X4AKX1_9BACI</name>
<dbReference type="SUPFAM" id="SSF64288">
    <property type="entry name" value="Chorismate lyase-like"/>
    <property type="match status" value="1"/>
</dbReference>
<dbReference type="SMART" id="SM00345">
    <property type="entry name" value="HTH_GNTR"/>
    <property type="match status" value="1"/>
</dbReference>
<dbReference type="GO" id="GO:0045892">
    <property type="term" value="P:negative regulation of DNA-templated transcription"/>
    <property type="evidence" value="ECO:0007669"/>
    <property type="project" value="TreeGrafter"/>
</dbReference>
<dbReference type="EMBL" id="JAMQJZ010000014">
    <property type="protein sequence ID" value="MDC3421823.1"/>
    <property type="molecule type" value="Genomic_DNA"/>
</dbReference>
<dbReference type="SUPFAM" id="SSF46785">
    <property type="entry name" value="Winged helix' DNA-binding domain"/>
    <property type="match status" value="1"/>
</dbReference>
<dbReference type="PANTHER" id="PTHR44846">
    <property type="entry name" value="MANNOSYL-D-GLYCERATE TRANSPORT/METABOLISM SYSTEM REPRESSOR MNGR-RELATED"/>
    <property type="match status" value="1"/>
</dbReference>